<dbReference type="AlphaFoldDB" id="A0A1J5SLD2"/>
<dbReference type="InterPro" id="IPR036113">
    <property type="entry name" value="Asp/Glu-ADT_sf_sub_c"/>
</dbReference>
<dbReference type="EC" id="6.3.5.-" evidence="1"/>
<dbReference type="InterPro" id="IPR003837">
    <property type="entry name" value="GatC"/>
</dbReference>
<dbReference type="GO" id="GO:0070681">
    <property type="term" value="P:glutaminyl-tRNAGln biosynthesis via transamidation"/>
    <property type="evidence" value="ECO:0007669"/>
    <property type="project" value="TreeGrafter"/>
</dbReference>
<dbReference type="Pfam" id="PF02686">
    <property type="entry name" value="GatC"/>
    <property type="match status" value="1"/>
</dbReference>
<gene>
    <name evidence="1" type="primary">gatC_4</name>
    <name evidence="1" type="ORF">GALL_130150</name>
</gene>
<evidence type="ECO:0000313" key="1">
    <source>
        <dbReference type="EMBL" id="OIR04925.1"/>
    </source>
</evidence>
<organism evidence="1">
    <name type="scientific">mine drainage metagenome</name>
    <dbReference type="NCBI Taxonomy" id="410659"/>
    <lineage>
        <taxon>unclassified sequences</taxon>
        <taxon>metagenomes</taxon>
        <taxon>ecological metagenomes</taxon>
    </lineage>
</organism>
<keyword evidence="1" id="KW-0436">Ligase</keyword>
<dbReference type="GO" id="GO:0016874">
    <property type="term" value="F:ligase activity"/>
    <property type="evidence" value="ECO:0007669"/>
    <property type="project" value="UniProtKB-KW"/>
</dbReference>
<keyword evidence="1" id="KW-0808">Transferase</keyword>
<reference evidence="1" key="1">
    <citation type="submission" date="2016-10" db="EMBL/GenBank/DDBJ databases">
        <title>Sequence of Gallionella enrichment culture.</title>
        <authorList>
            <person name="Poehlein A."/>
            <person name="Muehling M."/>
            <person name="Daniel R."/>
        </authorList>
    </citation>
    <scope>NUCLEOTIDE SEQUENCE</scope>
</reference>
<dbReference type="HAMAP" id="MF_00122">
    <property type="entry name" value="GatC"/>
    <property type="match status" value="1"/>
</dbReference>
<dbReference type="EMBL" id="MLJW01000054">
    <property type="protein sequence ID" value="OIR04925.1"/>
    <property type="molecule type" value="Genomic_DNA"/>
</dbReference>
<dbReference type="GO" id="GO:0016740">
    <property type="term" value="F:transferase activity"/>
    <property type="evidence" value="ECO:0007669"/>
    <property type="project" value="UniProtKB-KW"/>
</dbReference>
<dbReference type="PANTHER" id="PTHR15004">
    <property type="entry name" value="GLUTAMYL-TRNA(GLN) AMIDOTRANSFERASE SUBUNIT C, MITOCHONDRIAL"/>
    <property type="match status" value="1"/>
</dbReference>
<dbReference type="SUPFAM" id="SSF141000">
    <property type="entry name" value="Glu-tRNAGln amidotransferase C subunit"/>
    <property type="match status" value="1"/>
</dbReference>
<dbReference type="PANTHER" id="PTHR15004:SF0">
    <property type="entry name" value="GLUTAMYL-TRNA(GLN) AMIDOTRANSFERASE SUBUNIT C, MITOCHONDRIAL"/>
    <property type="match status" value="1"/>
</dbReference>
<dbReference type="Gene3D" id="1.10.20.60">
    <property type="entry name" value="Glu-tRNAGln amidotransferase C subunit, N-terminal domain"/>
    <property type="match status" value="1"/>
</dbReference>
<comment type="caution">
    <text evidence="1">The sequence shown here is derived from an EMBL/GenBank/DDBJ whole genome shotgun (WGS) entry which is preliminary data.</text>
</comment>
<name>A0A1J5SLD2_9ZZZZ</name>
<sequence length="104" mass="11139">MALSIEDIKKIAHLARIEVSEGDAAATLSKLTGILGLIEQMQAVDTTGIVPMSHSQDLSQRLRDDVVTKVNLREEFQKNAPALGNGSSEPAVADGLYLVPKVIE</sequence>
<dbReference type="NCBIfam" id="TIGR00135">
    <property type="entry name" value="gatC"/>
    <property type="match status" value="1"/>
</dbReference>
<protein>
    <submittedName>
        <fullName evidence="1">Glutamyl-tRNA(Gln) amidotransferase subunit C</fullName>
        <ecNumber evidence="1">6.3.5.-</ecNumber>
    </submittedName>
</protein>
<accession>A0A1J5SLD2</accession>
<dbReference type="GO" id="GO:0006450">
    <property type="term" value="P:regulation of translational fidelity"/>
    <property type="evidence" value="ECO:0007669"/>
    <property type="project" value="InterPro"/>
</dbReference>
<proteinExistence type="inferred from homology"/>